<keyword evidence="2" id="KW-1185">Reference proteome</keyword>
<dbReference type="Proteomes" id="UP000680714">
    <property type="component" value="Unassembled WGS sequence"/>
</dbReference>
<evidence type="ECO:0000313" key="1">
    <source>
        <dbReference type="EMBL" id="MBR9971134.1"/>
    </source>
</evidence>
<dbReference type="Gene3D" id="3.40.1530.20">
    <property type="entry name" value="Protein of unknown function (DUF1491)"/>
    <property type="match status" value="1"/>
</dbReference>
<name>A0ABS5I9Y4_9PROT</name>
<gene>
    <name evidence="1" type="ORF">KEC16_05340</name>
</gene>
<dbReference type="InterPro" id="IPR009964">
    <property type="entry name" value="DUF1491"/>
</dbReference>
<evidence type="ECO:0000313" key="2">
    <source>
        <dbReference type="Proteomes" id="UP000680714"/>
    </source>
</evidence>
<protein>
    <submittedName>
        <fullName evidence="1">DUF1491 family protein</fullName>
    </submittedName>
</protein>
<dbReference type="Pfam" id="PF07372">
    <property type="entry name" value="DUF1491"/>
    <property type="match status" value="1"/>
</dbReference>
<comment type="caution">
    <text evidence="1">The sequence shown here is derived from an EMBL/GenBank/DDBJ whole genome shotgun (WGS) entry which is preliminary data.</text>
</comment>
<sequence length="114" mass="12240">MSEPKLKAKLFIHAAIRRCSIQAIPAVVAHKGDDDSGAILVRVLQGGDCCRIYAQVRNVSGQLGWMCATGPQSVSESRAEAYVARARDVDGDLWVLDVESSDGLAPFLEPIFPG</sequence>
<proteinExistence type="predicted"/>
<dbReference type="EMBL" id="JAGTUF010000003">
    <property type="protein sequence ID" value="MBR9971134.1"/>
    <property type="molecule type" value="Genomic_DNA"/>
</dbReference>
<accession>A0ABS5I9Y4</accession>
<organism evidence="1 2">
    <name type="scientific">Magnetospirillum sulfuroxidans</name>
    <dbReference type="NCBI Taxonomy" id="611300"/>
    <lineage>
        <taxon>Bacteria</taxon>
        <taxon>Pseudomonadati</taxon>
        <taxon>Pseudomonadota</taxon>
        <taxon>Alphaproteobacteria</taxon>
        <taxon>Rhodospirillales</taxon>
        <taxon>Rhodospirillaceae</taxon>
        <taxon>Magnetospirillum</taxon>
    </lineage>
</organism>
<reference evidence="1 2" key="1">
    <citation type="submission" date="2021-04" db="EMBL/GenBank/DDBJ databases">
        <title>Magnetospirillum sulfuroxidans sp. nov., a facultative chemolithoautotrophic sulfur-oxidizing alphaproteobacterium isolated from freshwater sediment and proposals for Paramagetospirillum gen. nov., and Magnetospirillaceae fam. nov.</title>
        <authorList>
            <person name="Koziaeva V."/>
            <person name="Geelhoed J.S."/>
            <person name="Sorokin D.Y."/>
            <person name="Grouzdev D.S."/>
        </authorList>
    </citation>
    <scope>NUCLEOTIDE SEQUENCE [LARGE SCALE GENOMIC DNA]</scope>
    <source>
        <strain evidence="1 2">J10</strain>
    </source>
</reference>
<dbReference type="RefSeq" id="WP_211546647.1">
    <property type="nucleotide sequence ID" value="NZ_JAGTUF010000003.1"/>
</dbReference>